<comment type="caution">
    <text evidence="10">The sequence shown here is derived from an EMBL/GenBank/DDBJ whole genome shotgun (WGS) entry which is preliminary data.</text>
</comment>
<dbReference type="GO" id="GO:0008483">
    <property type="term" value="F:transaminase activity"/>
    <property type="evidence" value="ECO:0007669"/>
    <property type="project" value="UniProtKB-KW"/>
</dbReference>
<evidence type="ECO:0000256" key="1">
    <source>
        <dbReference type="ARBA" id="ARBA00008609"/>
    </source>
</evidence>
<dbReference type="InterPro" id="IPR006223">
    <property type="entry name" value="GcvT"/>
</dbReference>
<dbReference type="Gene3D" id="3.30.1360.120">
    <property type="entry name" value="Probable tRNA modification gtpase trme, domain 1"/>
    <property type="match status" value="1"/>
</dbReference>
<dbReference type="PATRIC" id="fig|1288298.3.peg.3641"/>
<evidence type="ECO:0000313" key="10">
    <source>
        <dbReference type="EMBL" id="KGM86489.1"/>
    </source>
</evidence>
<dbReference type="SUPFAM" id="SSF101790">
    <property type="entry name" value="Aminomethyltransferase beta-barrel domain"/>
    <property type="match status" value="1"/>
</dbReference>
<evidence type="ECO:0000259" key="8">
    <source>
        <dbReference type="Pfam" id="PF01571"/>
    </source>
</evidence>
<dbReference type="GO" id="GO:0005960">
    <property type="term" value="C:glycine cleavage complex"/>
    <property type="evidence" value="ECO:0007669"/>
    <property type="project" value="InterPro"/>
</dbReference>
<organism evidence="10 11">
    <name type="scientific">Roseovarius mucosus DSM 17069</name>
    <dbReference type="NCBI Taxonomy" id="1288298"/>
    <lineage>
        <taxon>Bacteria</taxon>
        <taxon>Pseudomonadati</taxon>
        <taxon>Pseudomonadota</taxon>
        <taxon>Alphaproteobacteria</taxon>
        <taxon>Rhodobacterales</taxon>
        <taxon>Roseobacteraceae</taxon>
        <taxon>Roseovarius</taxon>
    </lineage>
</organism>
<dbReference type="PIRSF" id="PIRSF006487">
    <property type="entry name" value="GcvT"/>
    <property type="match status" value="1"/>
</dbReference>
<gene>
    <name evidence="10" type="ORF">rosmuc_03631</name>
</gene>
<evidence type="ECO:0000256" key="2">
    <source>
        <dbReference type="ARBA" id="ARBA00012616"/>
    </source>
</evidence>
<dbReference type="EC" id="2.1.2.10" evidence="2"/>
<evidence type="ECO:0000256" key="4">
    <source>
        <dbReference type="ARBA" id="ARBA00022679"/>
    </source>
</evidence>
<dbReference type="InterPro" id="IPR006222">
    <property type="entry name" value="GCVT_N"/>
</dbReference>
<accession>A0A0A0HII2</accession>
<evidence type="ECO:0000256" key="7">
    <source>
        <dbReference type="PIRSR" id="PIRSR006487-1"/>
    </source>
</evidence>
<dbReference type="GO" id="GO:0006546">
    <property type="term" value="P:glycine catabolic process"/>
    <property type="evidence" value="ECO:0007669"/>
    <property type="project" value="InterPro"/>
</dbReference>
<evidence type="ECO:0000256" key="3">
    <source>
        <dbReference type="ARBA" id="ARBA00022576"/>
    </source>
</evidence>
<comment type="similarity">
    <text evidence="1">Belongs to the GcvT family.</text>
</comment>
<feature type="domain" description="Aminomethyltransferase C-terminal" evidence="9">
    <location>
        <begin position="282"/>
        <end position="360"/>
    </location>
</feature>
<name>A0A0A0HII2_9RHOB</name>
<dbReference type="GO" id="GO:0005829">
    <property type="term" value="C:cytosol"/>
    <property type="evidence" value="ECO:0007669"/>
    <property type="project" value="TreeGrafter"/>
</dbReference>
<dbReference type="InterPro" id="IPR029043">
    <property type="entry name" value="GcvT/YgfZ_C"/>
</dbReference>
<evidence type="ECO:0000259" key="9">
    <source>
        <dbReference type="Pfam" id="PF08669"/>
    </source>
</evidence>
<evidence type="ECO:0000256" key="6">
    <source>
        <dbReference type="ARBA" id="ARBA00047665"/>
    </source>
</evidence>
<dbReference type="Pfam" id="PF08669">
    <property type="entry name" value="GCV_T_C"/>
    <property type="match status" value="1"/>
</dbReference>
<keyword evidence="4 10" id="KW-0808">Transferase</keyword>
<dbReference type="SUPFAM" id="SSF103025">
    <property type="entry name" value="Folate-binding domain"/>
    <property type="match status" value="1"/>
</dbReference>
<dbReference type="AlphaFoldDB" id="A0A0A0HII2"/>
<dbReference type="Proteomes" id="UP000030021">
    <property type="component" value="Unassembled WGS sequence"/>
</dbReference>
<keyword evidence="3" id="KW-0032">Aminotransferase</keyword>
<sequence>MAKIQRTPFHAVGEKMGADMRELFGYYLPWHYNPGPEAEHLATRDKASLCDLHYMAEFSVSGPDASKFVQHVATANVSELKPGSIKYSTFCNAEGQMIDDGTIWCFEPDEYMLITGDETDFSWFQKQAERFDVSIKNVTDQHTTLALQGPNSRQVLQQVTSAPINDIKYYKFIKGDVAGVACVIARMGYTGEFGFELHCDPEEAEKVWNALFEAGEKHGLVPLGQCGLESVRQEAGYVLVGNEHNKQTNPLEAGLGWTVDFNKPDFCGKAALEKIRDQGINRTLVWFDVPDGTIMSTGDAVIAGGKEIGRVTSGSYSPGRKKGSAMAYVAPEYAISGVCYDLKDKAASHSAKLSLVPLFDPCKVRSRTFVR</sequence>
<evidence type="ECO:0000256" key="5">
    <source>
        <dbReference type="ARBA" id="ARBA00031395"/>
    </source>
</evidence>
<dbReference type="HOGENOM" id="CLU_007884_10_2_5"/>
<dbReference type="eggNOG" id="COG0404">
    <property type="taxonomic scope" value="Bacteria"/>
</dbReference>
<dbReference type="Pfam" id="PF01571">
    <property type="entry name" value="GCV_T"/>
    <property type="match status" value="1"/>
</dbReference>
<dbReference type="RefSeq" id="WP_075571748.1">
    <property type="nucleotide sequence ID" value="NZ_KN293982.1"/>
</dbReference>
<evidence type="ECO:0000313" key="11">
    <source>
        <dbReference type="Proteomes" id="UP000030021"/>
    </source>
</evidence>
<dbReference type="PANTHER" id="PTHR43757">
    <property type="entry name" value="AMINOMETHYLTRANSFERASE"/>
    <property type="match status" value="1"/>
</dbReference>
<dbReference type="InterPro" id="IPR013977">
    <property type="entry name" value="GcvT_C"/>
</dbReference>
<comment type="catalytic activity">
    <reaction evidence="6">
        <text>N(6)-[(R)-S(8)-aminomethyldihydrolipoyl]-L-lysyl-[protein] + (6S)-5,6,7,8-tetrahydrofolate = N(6)-[(R)-dihydrolipoyl]-L-lysyl-[protein] + (6R)-5,10-methylene-5,6,7,8-tetrahydrofolate + NH4(+)</text>
        <dbReference type="Rhea" id="RHEA:16945"/>
        <dbReference type="Rhea" id="RHEA-COMP:10475"/>
        <dbReference type="Rhea" id="RHEA-COMP:10492"/>
        <dbReference type="ChEBI" id="CHEBI:15636"/>
        <dbReference type="ChEBI" id="CHEBI:28938"/>
        <dbReference type="ChEBI" id="CHEBI:57453"/>
        <dbReference type="ChEBI" id="CHEBI:83100"/>
        <dbReference type="ChEBI" id="CHEBI:83143"/>
        <dbReference type="EC" id="2.1.2.10"/>
    </reaction>
</comment>
<dbReference type="GO" id="GO:0004047">
    <property type="term" value="F:aminomethyltransferase activity"/>
    <property type="evidence" value="ECO:0007669"/>
    <property type="project" value="UniProtKB-EC"/>
</dbReference>
<dbReference type="EMBL" id="AONH01000017">
    <property type="protein sequence ID" value="KGM86489.1"/>
    <property type="molecule type" value="Genomic_DNA"/>
</dbReference>
<proteinExistence type="inferred from homology"/>
<dbReference type="InterPro" id="IPR027266">
    <property type="entry name" value="TrmE/GcvT-like"/>
</dbReference>
<dbReference type="PANTHER" id="PTHR43757:SF2">
    <property type="entry name" value="AMINOMETHYLTRANSFERASE, MITOCHONDRIAL"/>
    <property type="match status" value="1"/>
</dbReference>
<feature type="domain" description="GCVT N-terminal" evidence="8">
    <location>
        <begin position="10"/>
        <end position="263"/>
    </location>
</feature>
<dbReference type="InterPro" id="IPR028896">
    <property type="entry name" value="GcvT/YgfZ/DmdA"/>
</dbReference>
<dbReference type="NCBIfam" id="TIGR00528">
    <property type="entry name" value="gcvT"/>
    <property type="match status" value="1"/>
</dbReference>
<protein>
    <recommendedName>
        <fullName evidence="2">aminomethyltransferase</fullName>
        <ecNumber evidence="2">2.1.2.10</ecNumber>
    </recommendedName>
    <alternativeName>
        <fullName evidence="5">Glycine cleavage system T protein</fullName>
    </alternativeName>
</protein>
<feature type="binding site" evidence="7">
    <location>
        <position position="196"/>
    </location>
    <ligand>
        <name>substrate</name>
    </ligand>
</feature>
<reference evidence="10 11" key="1">
    <citation type="submission" date="2013-01" db="EMBL/GenBank/DDBJ databases">
        <authorList>
            <person name="Fiebig A."/>
            <person name="Goeker M."/>
            <person name="Klenk H.-P.P."/>
        </authorList>
    </citation>
    <scope>NUCLEOTIDE SEQUENCE [LARGE SCALE GENOMIC DNA]</scope>
    <source>
        <strain evidence="10 11">DSM 17069</strain>
    </source>
</reference>